<dbReference type="Pfam" id="PF10824">
    <property type="entry name" value="T7SS_ESX_EspC"/>
    <property type="match status" value="1"/>
</dbReference>
<evidence type="ECO:0000313" key="2">
    <source>
        <dbReference type="Proteomes" id="UP001602245"/>
    </source>
</evidence>
<organism evidence="1 2">
    <name type="scientific">Paractinoplanes globisporus</name>
    <dbReference type="NCBI Taxonomy" id="113565"/>
    <lineage>
        <taxon>Bacteria</taxon>
        <taxon>Bacillati</taxon>
        <taxon>Actinomycetota</taxon>
        <taxon>Actinomycetes</taxon>
        <taxon>Micromonosporales</taxon>
        <taxon>Micromonosporaceae</taxon>
        <taxon>Paractinoplanes</taxon>
    </lineage>
</organism>
<comment type="caution">
    <text evidence="1">The sequence shown here is derived from an EMBL/GenBank/DDBJ whole genome shotgun (WGS) entry which is preliminary data.</text>
</comment>
<sequence length="104" mass="10925">MFEQVAVRHPDLVTHASTVSAIGDQVTIAAQAGHTVRPGPEAYGKLCVMVPTMLAALQDALVEGVSAAAGSMQDTAARLRLTAQAYEATDQRRAEAFDSIRSGE</sequence>
<gene>
    <name evidence="1" type="ORF">ACFY35_17665</name>
</gene>
<proteinExistence type="predicted"/>
<dbReference type="EMBL" id="JBIAZU010000003">
    <property type="protein sequence ID" value="MFF5291272.1"/>
    <property type="molecule type" value="Genomic_DNA"/>
</dbReference>
<dbReference type="Proteomes" id="UP001602245">
    <property type="component" value="Unassembled WGS sequence"/>
</dbReference>
<protein>
    <submittedName>
        <fullName evidence="1">Type VII secretion target</fullName>
    </submittedName>
</protein>
<keyword evidence="2" id="KW-1185">Reference proteome</keyword>
<evidence type="ECO:0000313" key="1">
    <source>
        <dbReference type="EMBL" id="MFF5291272.1"/>
    </source>
</evidence>
<dbReference type="InterPro" id="IPR022536">
    <property type="entry name" value="EspC"/>
</dbReference>
<dbReference type="RefSeq" id="WP_020514169.1">
    <property type="nucleotide sequence ID" value="NZ_JBIAZU010000003.1"/>
</dbReference>
<reference evidence="1 2" key="1">
    <citation type="submission" date="2024-10" db="EMBL/GenBank/DDBJ databases">
        <title>The Natural Products Discovery Center: Release of the First 8490 Sequenced Strains for Exploring Actinobacteria Biosynthetic Diversity.</title>
        <authorList>
            <person name="Kalkreuter E."/>
            <person name="Kautsar S.A."/>
            <person name="Yang D."/>
            <person name="Bader C.D."/>
            <person name="Teijaro C.N."/>
            <person name="Fluegel L."/>
            <person name="Davis C.M."/>
            <person name="Simpson J.R."/>
            <person name="Lauterbach L."/>
            <person name="Steele A.D."/>
            <person name="Gui C."/>
            <person name="Meng S."/>
            <person name="Li G."/>
            <person name="Viehrig K."/>
            <person name="Ye F."/>
            <person name="Su P."/>
            <person name="Kiefer A.F."/>
            <person name="Nichols A."/>
            <person name="Cepeda A.J."/>
            <person name="Yan W."/>
            <person name="Fan B."/>
            <person name="Jiang Y."/>
            <person name="Adhikari A."/>
            <person name="Zheng C.-J."/>
            <person name="Schuster L."/>
            <person name="Cowan T.M."/>
            <person name="Smanski M.J."/>
            <person name="Chevrette M.G."/>
            <person name="De Carvalho L.P.S."/>
            <person name="Shen B."/>
        </authorList>
    </citation>
    <scope>NUCLEOTIDE SEQUENCE [LARGE SCALE GENOMIC DNA]</scope>
    <source>
        <strain evidence="1 2">NPDC000087</strain>
    </source>
</reference>
<name>A0ABW6WGR4_9ACTN</name>
<accession>A0ABW6WGR4</accession>